<evidence type="ECO:0000313" key="2">
    <source>
        <dbReference type="EMBL" id="EGD96425.1"/>
    </source>
</evidence>
<gene>
    <name evidence="2" type="ORF">TESG_08440</name>
</gene>
<sequence length="114" mass="13809">MAVWRRRLPRQCSDRESKARWQGKNTTKREKRRIRTRKQSEEEEERREEESERERERERERRRSTVAQFRKISNKPHHRQEAGKATKRAKSGKKEEAEGQGDQGILANQRAELK</sequence>
<dbReference type="AlphaFoldDB" id="F2RYM6"/>
<name>F2RYM6_TRIT1</name>
<evidence type="ECO:0000256" key="1">
    <source>
        <dbReference type="SAM" id="MobiDB-lite"/>
    </source>
</evidence>
<evidence type="ECO:0000313" key="3">
    <source>
        <dbReference type="Proteomes" id="UP000009172"/>
    </source>
</evidence>
<dbReference type="Proteomes" id="UP000009172">
    <property type="component" value="Unassembled WGS sequence"/>
</dbReference>
<dbReference type="HOGENOM" id="CLU_154058_0_0_1"/>
<dbReference type="EMBL" id="GG698494">
    <property type="protein sequence ID" value="EGD96425.1"/>
    <property type="molecule type" value="Genomic_DNA"/>
</dbReference>
<proteinExistence type="predicted"/>
<accession>F2RYM6</accession>
<reference evidence="3" key="1">
    <citation type="journal article" date="2012" name="MBio">
        <title>Comparative genome analysis of Trichophyton rubrum and related dermatophytes reveals candidate genes involved in infection.</title>
        <authorList>
            <person name="Martinez D.A."/>
            <person name="Oliver B.G."/>
            <person name="Graeser Y."/>
            <person name="Goldberg J.M."/>
            <person name="Li W."/>
            <person name="Martinez-Rossi N.M."/>
            <person name="Monod M."/>
            <person name="Shelest E."/>
            <person name="Barton R.C."/>
            <person name="Birch E."/>
            <person name="Brakhage A.A."/>
            <person name="Chen Z."/>
            <person name="Gurr S.J."/>
            <person name="Heiman D."/>
            <person name="Heitman J."/>
            <person name="Kosti I."/>
            <person name="Rossi A."/>
            <person name="Saif S."/>
            <person name="Samalova M."/>
            <person name="Saunders C.W."/>
            <person name="Shea T."/>
            <person name="Summerbell R.C."/>
            <person name="Xu J."/>
            <person name="Young S."/>
            <person name="Zeng Q."/>
            <person name="Birren B.W."/>
            <person name="Cuomo C.A."/>
            <person name="White T.C."/>
        </authorList>
    </citation>
    <scope>NUCLEOTIDE SEQUENCE [LARGE SCALE GENOMIC DNA]</scope>
    <source>
        <strain evidence="3">CBS 112818</strain>
    </source>
</reference>
<keyword evidence="3" id="KW-1185">Reference proteome</keyword>
<feature type="region of interest" description="Disordered" evidence="1">
    <location>
        <begin position="1"/>
        <end position="114"/>
    </location>
</feature>
<protein>
    <submittedName>
        <fullName evidence="2">Uncharacterized protein</fullName>
    </submittedName>
</protein>
<feature type="compositionally biased region" description="Basic and acidic residues" evidence="1">
    <location>
        <begin position="48"/>
        <end position="63"/>
    </location>
</feature>
<organism evidence="2 3">
    <name type="scientific">Trichophyton tonsurans (strain CBS 112818)</name>
    <name type="common">Scalp ringworm fungus</name>
    <dbReference type="NCBI Taxonomy" id="647933"/>
    <lineage>
        <taxon>Eukaryota</taxon>
        <taxon>Fungi</taxon>
        <taxon>Dikarya</taxon>
        <taxon>Ascomycota</taxon>
        <taxon>Pezizomycotina</taxon>
        <taxon>Eurotiomycetes</taxon>
        <taxon>Eurotiomycetidae</taxon>
        <taxon>Onygenales</taxon>
        <taxon>Arthrodermataceae</taxon>
        <taxon>Trichophyton</taxon>
    </lineage>
</organism>